<evidence type="ECO:0000256" key="9">
    <source>
        <dbReference type="SAM" id="Phobius"/>
    </source>
</evidence>
<dbReference type="InterPro" id="IPR026039">
    <property type="entry name" value="YfgM"/>
</dbReference>
<dbReference type="InterPro" id="IPR018704">
    <property type="entry name" value="SecYEG/CpoB_TPR"/>
</dbReference>
<keyword evidence="5 9" id="KW-0472">Membrane</keyword>
<dbReference type="OrthoDB" id="8521102at2"/>
<evidence type="ECO:0000313" key="12">
    <source>
        <dbReference type="Proteomes" id="UP000186609"/>
    </source>
</evidence>
<evidence type="ECO:0000256" key="7">
    <source>
        <dbReference type="ARBA" id="ARBA00024197"/>
    </source>
</evidence>
<dbReference type="PANTHER" id="PTHR38035:SF1">
    <property type="entry name" value="ANCILLARY SECYEG TRANSLOCON SUBUNIT"/>
    <property type="match status" value="1"/>
</dbReference>
<evidence type="ECO:0000259" key="10">
    <source>
        <dbReference type="Pfam" id="PF09976"/>
    </source>
</evidence>
<dbReference type="Pfam" id="PF09976">
    <property type="entry name" value="TPR_21"/>
    <property type="match status" value="1"/>
</dbReference>
<dbReference type="SUPFAM" id="SSF48452">
    <property type="entry name" value="TPR-like"/>
    <property type="match status" value="1"/>
</dbReference>
<organism evidence="11 12">
    <name type="scientific">Rhodoferax koreensis</name>
    <dbReference type="NCBI Taxonomy" id="1842727"/>
    <lineage>
        <taxon>Bacteria</taxon>
        <taxon>Pseudomonadati</taxon>
        <taxon>Pseudomonadota</taxon>
        <taxon>Betaproteobacteria</taxon>
        <taxon>Burkholderiales</taxon>
        <taxon>Comamonadaceae</taxon>
        <taxon>Rhodoferax</taxon>
    </lineage>
</organism>
<dbReference type="EMBL" id="CP019236">
    <property type="protein sequence ID" value="APW38909.1"/>
    <property type="molecule type" value="Genomic_DNA"/>
</dbReference>
<dbReference type="GO" id="GO:0044877">
    <property type="term" value="F:protein-containing complex binding"/>
    <property type="evidence" value="ECO:0007669"/>
    <property type="project" value="InterPro"/>
</dbReference>
<evidence type="ECO:0000256" key="5">
    <source>
        <dbReference type="ARBA" id="ARBA00023136"/>
    </source>
</evidence>
<protein>
    <recommendedName>
        <fullName evidence="8">Ancillary SecYEG translocon subunit</fullName>
    </recommendedName>
</protein>
<dbReference type="Gene3D" id="1.25.40.10">
    <property type="entry name" value="Tetratricopeptide repeat domain"/>
    <property type="match status" value="1"/>
</dbReference>
<dbReference type="GO" id="GO:0005886">
    <property type="term" value="C:plasma membrane"/>
    <property type="evidence" value="ECO:0007669"/>
    <property type="project" value="UniProtKB-SubCell"/>
</dbReference>
<evidence type="ECO:0000313" key="11">
    <source>
        <dbReference type="EMBL" id="APW38909.1"/>
    </source>
</evidence>
<keyword evidence="6" id="KW-0143">Chaperone</keyword>
<feature type="transmembrane region" description="Helical" evidence="9">
    <location>
        <begin position="26"/>
        <end position="44"/>
    </location>
</feature>
<dbReference type="PIRSF" id="PIRSF006170">
    <property type="entry name" value="YfgM"/>
    <property type="match status" value="1"/>
</dbReference>
<evidence type="ECO:0000256" key="6">
    <source>
        <dbReference type="ARBA" id="ARBA00023186"/>
    </source>
</evidence>
<evidence type="ECO:0000256" key="3">
    <source>
        <dbReference type="ARBA" id="ARBA00022692"/>
    </source>
</evidence>
<keyword evidence="3 9" id="KW-0812">Transmembrane</keyword>
<dbReference type="Proteomes" id="UP000186609">
    <property type="component" value="Chromosome"/>
</dbReference>
<evidence type="ECO:0000256" key="4">
    <source>
        <dbReference type="ARBA" id="ARBA00022989"/>
    </source>
</evidence>
<dbReference type="RefSeq" id="WP_076200882.1">
    <property type="nucleotide sequence ID" value="NZ_CP019236.1"/>
</dbReference>
<reference evidence="11 12" key="1">
    <citation type="submission" date="2017-01" db="EMBL/GenBank/DDBJ databases">
        <authorList>
            <person name="Mah S.A."/>
            <person name="Swanson W.J."/>
            <person name="Moy G.W."/>
            <person name="Vacquier V.D."/>
        </authorList>
    </citation>
    <scope>NUCLEOTIDE SEQUENCE [LARGE SCALE GENOMIC DNA]</scope>
    <source>
        <strain evidence="11 12">DCY110</strain>
    </source>
</reference>
<keyword evidence="12" id="KW-1185">Reference proteome</keyword>
<sequence>MATHLDLEEQEQLDQIKHFWKQYGNLISWLLIAVLGAFAAWNFYNYWNSRQAAQASAMFDEVDRAAQSGDAARLERAFTDMKDKFGGTSYAQQAGLLAGKGLFEKGNVDGAKAALTWVADKASDEGYQAMARLRLASVDVEAKAYDDALKQLSATFPAEYAPLVADRRGDVFALQGKKAEAIAEYQKAYSAFEERSDYRRLVEIKLNALGVDPRGATTSTETKK</sequence>
<gene>
    <name evidence="11" type="ORF">RD110_18240</name>
</gene>
<comment type="similarity">
    <text evidence="7">Belongs to the YfgM family.</text>
</comment>
<keyword evidence="2" id="KW-1003">Cell membrane</keyword>
<accession>A0A1P8JYS5</accession>
<dbReference type="STRING" id="1842727.RD110_18240"/>
<keyword evidence="4 9" id="KW-1133">Transmembrane helix</keyword>
<feature type="domain" description="Ancillary SecYEG translocon subunit/Cell division coordinator CpoB TPR" evidence="10">
    <location>
        <begin position="17"/>
        <end position="210"/>
    </location>
</feature>
<comment type="subcellular location">
    <subcellularLocation>
        <location evidence="1">Cell membrane</location>
        <topology evidence="1">Single-pass type II membrane protein</topology>
    </subcellularLocation>
</comment>
<dbReference type="InterPro" id="IPR011990">
    <property type="entry name" value="TPR-like_helical_dom_sf"/>
</dbReference>
<evidence type="ECO:0000256" key="2">
    <source>
        <dbReference type="ARBA" id="ARBA00022475"/>
    </source>
</evidence>
<dbReference type="AlphaFoldDB" id="A0A1P8JYS5"/>
<dbReference type="PANTHER" id="PTHR38035">
    <property type="entry name" value="UPF0070 PROTEIN YFGM"/>
    <property type="match status" value="1"/>
</dbReference>
<name>A0A1P8JYS5_9BURK</name>
<evidence type="ECO:0000256" key="1">
    <source>
        <dbReference type="ARBA" id="ARBA00004401"/>
    </source>
</evidence>
<evidence type="ECO:0000256" key="8">
    <source>
        <dbReference type="ARBA" id="ARBA00024235"/>
    </source>
</evidence>
<proteinExistence type="inferred from homology"/>
<dbReference type="KEGG" id="rhy:RD110_18240"/>